<evidence type="ECO:0000256" key="1">
    <source>
        <dbReference type="SAM" id="Phobius"/>
    </source>
</evidence>
<feature type="transmembrane region" description="Helical" evidence="1">
    <location>
        <begin position="146"/>
        <end position="165"/>
    </location>
</feature>
<keyword evidence="1" id="KW-0472">Membrane</keyword>
<gene>
    <name evidence="2" type="ORF">GCM10009854_16630</name>
</gene>
<organism evidence="2 3">
    <name type="scientific">Saccharopolyspora halophila</name>
    <dbReference type="NCBI Taxonomy" id="405551"/>
    <lineage>
        <taxon>Bacteria</taxon>
        <taxon>Bacillati</taxon>
        <taxon>Actinomycetota</taxon>
        <taxon>Actinomycetes</taxon>
        <taxon>Pseudonocardiales</taxon>
        <taxon>Pseudonocardiaceae</taxon>
        <taxon>Saccharopolyspora</taxon>
    </lineage>
</organism>
<keyword evidence="1" id="KW-0812">Transmembrane</keyword>
<proteinExistence type="predicted"/>
<feature type="transmembrane region" description="Helical" evidence="1">
    <location>
        <begin position="28"/>
        <end position="52"/>
    </location>
</feature>
<accession>A0ABN3FZ93</accession>
<reference evidence="2 3" key="1">
    <citation type="journal article" date="2019" name="Int. J. Syst. Evol. Microbiol.">
        <title>The Global Catalogue of Microorganisms (GCM) 10K type strain sequencing project: providing services to taxonomists for standard genome sequencing and annotation.</title>
        <authorList>
            <consortium name="The Broad Institute Genomics Platform"/>
            <consortium name="The Broad Institute Genome Sequencing Center for Infectious Disease"/>
            <person name="Wu L."/>
            <person name="Ma J."/>
        </authorList>
    </citation>
    <scope>NUCLEOTIDE SEQUENCE [LARGE SCALE GENOMIC DNA]</scope>
    <source>
        <strain evidence="2 3">JCM 16221</strain>
    </source>
</reference>
<comment type="caution">
    <text evidence="2">The sequence shown here is derived from an EMBL/GenBank/DDBJ whole genome shotgun (WGS) entry which is preliminary data.</text>
</comment>
<feature type="transmembrane region" description="Helical" evidence="1">
    <location>
        <begin position="78"/>
        <end position="95"/>
    </location>
</feature>
<keyword evidence="3" id="KW-1185">Reference proteome</keyword>
<name>A0ABN3FZ93_9PSEU</name>
<evidence type="ECO:0000313" key="2">
    <source>
        <dbReference type="EMBL" id="GAA2340872.1"/>
    </source>
</evidence>
<dbReference type="EMBL" id="BAAARA010000004">
    <property type="protein sequence ID" value="GAA2340872.1"/>
    <property type="molecule type" value="Genomic_DNA"/>
</dbReference>
<protein>
    <submittedName>
        <fullName evidence="2">Uncharacterized protein</fullName>
    </submittedName>
</protein>
<feature type="transmembrane region" description="Helical" evidence="1">
    <location>
        <begin position="115"/>
        <end position="134"/>
    </location>
</feature>
<sequence>MWPGELPGRVDSRAAETVRGRWNRASRWVRLMVLWCHGAAALAVLAVLWQWLRLGVVLWEWDPSPLWQWGGSADDSSLFGQLLILAVAIVPLVIAARVAKRHVDGVDWRLKPDEWLYYGLFVGICEAPPLLYALNSLTGDGLPAWSWLPVGVAAAAIPLAAGYAARRAMLARPLREVGGSEIVLLLDLRSRNGKGGDSVKLTTDRLRLSAVNAAGGRPGGAATKDIDLRAITGIGVRRSTPEDSAWAWLPDGRGASPPPGEVVVVRTRDDEQLLPADAEFAEVLRARVALHGREPAGIEFDDR</sequence>
<evidence type="ECO:0000313" key="3">
    <source>
        <dbReference type="Proteomes" id="UP001501218"/>
    </source>
</evidence>
<keyword evidence="1" id="KW-1133">Transmembrane helix</keyword>
<dbReference type="Proteomes" id="UP001501218">
    <property type="component" value="Unassembled WGS sequence"/>
</dbReference>